<dbReference type="EMBL" id="UZAG01003256">
    <property type="protein sequence ID" value="VDO15060.1"/>
    <property type="molecule type" value="Genomic_DNA"/>
</dbReference>
<gene>
    <name evidence="1" type="ORF">BTMF_LOCUS3572</name>
</gene>
<organism evidence="1 2">
    <name type="scientific">Brugia timori</name>
    <dbReference type="NCBI Taxonomy" id="42155"/>
    <lineage>
        <taxon>Eukaryota</taxon>
        <taxon>Metazoa</taxon>
        <taxon>Ecdysozoa</taxon>
        <taxon>Nematoda</taxon>
        <taxon>Chromadorea</taxon>
        <taxon>Rhabditida</taxon>
        <taxon>Spirurina</taxon>
        <taxon>Spiruromorpha</taxon>
        <taxon>Filarioidea</taxon>
        <taxon>Onchocercidae</taxon>
        <taxon>Brugia</taxon>
    </lineage>
</organism>
<protein>
    <submittedName>
        <fullName evidence="1">Uncharacterized protein</fullName>
    </submittedName>
</protein>
<evidence type="ECO:0000313" key="1">
    <source>
        <dbReference type="EMBL" id="VDO15060.1"/>
    </source>
</evidence>
<dbReference type="Proteomes" id="UP000280834">
    <property type="component" value="Unassembled WGS sequence"/>
</dbReference>
<evidence type="ECO:0000313" key="2">
    <source>
        <dbReference type="Proteomes" id="UP000280834"/>
    </source>
</evidence>
<dbReference type="AlphaFoldDB" id="A0A3P7T0B2"/>
<name>A0A3P7T0B2_9BILA</name>
<proteinExistence type="predicted"/>
<sequence>MSSFIRIGKFDFQYNFIQYTSKCQIFNCWTIIANGILVESGICKHNNFFVSYWIMSCYSYNIRCSLININLSIIMFCKPNMQAIQCGTCWNNSRRLFYFIPRRIITCFTNNIYLIRDKFIISSNTANTTVCHC</sequence>
<reference evidence="1 2" key="1">
    <citation type="submission" date="2018-11" db="EMBL/GenBank/DDBJ databases">
        <authorList>
            <consortium name="Pathogen Informatics"/>
        </authorList>
    </citation>
    <scope>NUCLEOTIDE SEQUENCE [LARGE SCALE GENOMIC DNA]</scope>
</reference>
<keyword evidence="2" id="KW-1185">Reference proteome</keyword>
<accession>A0A3P7T0B2</accession>